<evidence type="ECO:0000313" key="14">
    <source>
        <dbReference type="Proteomes" id="UP000460950"/>
    </source>
</evidence>
<dbReference type="PANTHER" id="PTHR40074:SF2">
    <property type="entry name" value="O-ACETYLTRANSFERASE WECH"/>
    <property type="match status" value="1"/>
</dbReference>
<dbReference type="Proteomes" id="UP000186631">
    <property type="component" value="Unassembled WGS sequence"/>
</dbReference>
<protein>
    <submittedName>
        <fullName evidence="10">Acyltransferase</fullName>
    </submittedName>
</protein>
<dbReference type="Pfam" id="PF01757">
    <property type="entry name" value="Acyl_transf_3"/>
    <property type="match status" value="1"/>
</dbReference>
<evidence type="ECO:0000313" key="9">
    <source>
        <dbReference type="EMBL" id="MSS50684.1"/>
    </source>
</evidence>
<evidence type="ECO:0000259" key="8">
    <source>
        <dbReference type="Pfam" id="PF01757"/>
    </source>
</evidence>
<keyword evidence="3" id="KW-1003">Cell membrane</keyword>
<evidence type="ECO:0000313" key="11">
    <source>
        <dbReference type="EMBL" id="RHI89390.1"/>
    </source>
</evidence>
<evidence type="ECO:0000256" key="5">
    <source>
        <dbReference type="ARBA" id="ARBA00022989"/>
    </source>
</evidence>
<dbReference type="Proteomes" id="UP000460950">
    <property type="component" value="Unassembled WGS sequence"/>
</dbReference>
<evidence type="ECO:0000256" key="1">
    <source>
        <dbReference type="ARBA" id="ARBA00004651"/>
    </source>
</evidence>
<feature type="transmembrane region" description="Helical" evidence="7">
    <location>
        <begin position="208"/>
        <end position="230"/>
    </location>
</feature>
<dbReference type="EMBL" id="VULU01000059">
    <property type="protein sequence ID" value="MSS50684.1"/>
    <property type="molecule type" value="Genomic_DNA"/>
</dbReference>
<feature type="transmembrane region" description="Helical" evidence="7">
    <location>
        <begin position="276"/>
        <end position="292"/>
    </location>
</feature>
<dbReference type="GO" id="GO:0009246">
    <property type="term" value="P:enterobacterial common antigen biosynthetic process"/>
    <property type="evidence" value="ECO:0007669"/>
    <property type="project" value="TreeGrafter"/>
</dbReference>
<evidence type="ECO:0000256" key="4">
    <source>
        <dbReference type="ARBA" id="ARBA00022692"/>
    </source>
</evidence>
<dbReference type="RefSeq" id="WP_016270316.1">
    <property type="nucleotide sequence ID" value="NZ_CAXTGH010000003.1"/>
</dbReference>
<keyword evidence="6 7" id="KW-0472">Membrane</keyword>
<comment type="subcellular location">
    <subcellularLocation>
        <location evidence="1">Cell membrane</location>
        <topology evidence="1">Multi-pass membrane protein</topology>
    </subcellularLocation>
</comment>
<feature type="domain" description="Acyltransferase 3" evidence="8">
    <location>
        <begin position="8"/>
        <end position="317"/>
    </location>
</feature>
<feature type="transmembrane region" description="Helical" evidence="7">
    <location>
        <begin position="34"/>
        <end position="58"/>
    </location>
</feature>
<dbReference type="Proteomes" id="UP000285777">
    <property type="component" value="Unassembled WGS sequence"/>
</dbReference>
<keyword evidence="10" id="KW-0012">Acyltransferase</keyword>
<proteinExistence type="inferred from homology"/>
<feature type="transmembrane region" description="Helical" evidence="7">
    <location>
        <begin position="152"/>
        <end position="171"/>
    </location>
</feature>
<comment type="similarity">
    <text evidence="2">Belongs to the acyltransferase 3 family.</text>
</comment>
<evidence type="ECO:0000313" key="10">
    <source>
        <dbReference type="EMBL" id="OKZ46139.1"/>
    </source>
</evidence>
<dbReference type="EMBL" id="QRLF01000021">
    <property type="protein sequence ID" value="RHI89390.1"/>
    <property type="molecule type" value="Genomic_DNA"/>
</dbReference>
<evidence type="ECO:0000256" key="6">
    <source>
        <dbReference type="ARBA" id="ARBA00023136"/>
    </source>
</evidence>
<feature type="transmembrane region" description="Helical" evidence="7">
    <location>
        <begin position="79"/>
        <end position="96"/>
    </location>
</feature>
<dbReference type="GO" id="GO:0016413">
    <property type="term" value="F:O-acetyltransferase activity"/>
    <property type="evidence" value="ECO:0007669"/>
    <property type="project" value="TreeGrafter"/>
</dbReference>
<evidence type="ECO:0000256" key="3">
    <source>
        <dbReference type="ARBA" id="ARBA00022475"/>
    </source>
</evidence>
<accession>A0A1Q6IZ61</accession>
<dbReference type="PANTHER" id="PTHR40074">
    <property type="entry name" value="O-ACETYLTRANSFERASE WECH"/>
    <property type="match status" value="1"/>
</dbReference>
<evidence type="ECO:0000256" key="7">
    <source>
        <dbReference type="SAM" id="Phobius"/>
    </source>
</evidence>
<dbReference type="InterPro" id="IPR002656">
    <property type="entry name" value="Acyl_transf_3_dom"/>
</dbReference>
<name>A0A1Q6IZ61_PHOVU</name>
<comment type="caution">
    <text evidence="10">The sequence shown here is derived from an EMBL/GenBank/DDBJ whole genome shotgun (WGS) entry which is preliminary data.</text>
</comment>
<evidence type="ECO:0000313" key="13">
    <source>
        <dbReference type="Proteomes" id="UP000285777"/>
    </source>
</evidence>
<reference evidence="11 13" key="2">
    <citation type="submission" date="2018-08" db="EMBL/GenBank/DDBJ databases">
        <title>A genome reference for cultivated species of the human gut microbiota.</title>
        <authorList>
            <person name="Zou Y."/>
            <person name="Xue W."/>
            <person name="Luo G."/>
        </authorList>
    </citation>
    <scope>NUCLEOTIDE SEQUENCE [LARGE SCALE GENOMIC DNA]</scope>
    <source>
        <strain evidence="11 13">AM13-21</strain>
    </source>
</reference>
<feature type="transmembrane region" description="Helical" evidence="7">
    <location>
        <begin position="7"/>
        <end position="28"/>
    </location>
</feature>
<organism evidence="10 12">
    <name type="scientific">Phocaeicola vulgatus</name>
    <name type="common">Bacteroides vulgatus</name>
    <dbReference type="NCBI Taxonomy" id="821"/>
    <lineage>
        <taxon>Bacteria</taxon>
        <taxon>Pseudomonadati</taxon>
        <taxon>Bacteroidota</taxon>
        <taxon>Bacteroidia</taxon>
        <taxon>Bacteroidales</taxon>
        <taxon>Bacteroidaceae</taxon>
        <taxon>Phocaeicola</taxon>
    </lineage>
</organism>
<feature type="transmembrane region" description="Helical" evidence="7">
    <location>
        <begin position="177"/>
        <end position="196"/>
    </location>
</feature>
<dbReference type="EMBL" id="MNQV01000204">
    <property type="protein sequence ID" value="OKZ46139.1"/>
    <property type="molecule type" value="Genomic_DNA"/>
</dbReference>
<keyword evidence="5 7" id="KW-1133">Transmembrane helix</keyword>
<reference evidence="10 12" key="1">
    <citation type="journal article" date="2016" name="Nat. Biotechnol.">
        <title>Measurement of bacterial replication rates in microbial communities.</title>
        <authorList>
            <person name="Brown C.T."/>
            <person name="Olm M.R."/>
            <person name="Thomas B.C."/>
            <person name="Banfield J.F."/>
        </authorList>
    </citation>
    <scope>NUCLEOTIDE SEQUENCE [LARGE SCALE GENOMIC DNA]</scope>
    <source>
        <strain evidence="10">42_262</strain>
    </source>
</reference>
<evidence type="ECO:0000313" key="12">
    <source>
        <dbReference type="Proteomes" id="UP000186631"/>
    </source>
</evidence>
<feature type="transmembrane region" description="Helical" evidence="7">
    <location>
        <begin position="298"/>
        <end position="321"/>
    </location>
</feature>
<keyword evidence="10" id="KW-0808">Transferase</keyword>
<feature type="transmembrane region" description="Helical" evidence="7">
    <location>
        <begin position="236"/>
        <end position="255"/>
    </location>
</feature>
<evidence type="ECO:0000256" key="2">
    <source>
        <dbReference type="ARBA" id="ARBA00007400"/>
    </source>
</evidence>
<reference evidence="9 14" key="3">
    <citation type="submission" date="2019-09" db="EMBL/GenBank/DDBJ databases">
        <title>In-depth cultivation of the pig gut microbiome towards novel bacterial diversity and tailored functional studies.</title>
        <authorList>
            <person name="Wylensek D."/>
            <person name="Hitch T.C.A."/>
            <person name="Clavel T."/>
        </authorList>
    </citation>
    <scope>NUCLEOTIDE SEQUENCE [LARGE SCALE GENOMIC DNA]</scope>
    <source>
        <strain evidence="9 14">WCA-389-WT-3C</strain>
    </source>
</reference>
<dbReference type="AlphaFoldDB" id="A0A1Q6IZ61"/>
<gene>
    <name evidence="10" type="ORF">BHV80_11090</name>
    <name evidence="11" type="ORF">DW150_13215</name>
    <name evidence="9" type="ORF">FYJ30_20945</name>
</gene>
<keyword evidence="4 7" id="KW-0812">Transmembrane</keyword>
<sequence>MLQRLEVIDFLRGFSIFTIVLMHLLQSFPISPFLMAASSFGGAGVHVFILCSGFGLYLSYLNRPLTYIQFLKRRFLKVYLPYIIIILISALIPFYNTSSDKLLQVLSHVFLFKMFFNDLESSFGLQMWFVSTIIQFYLLWPLLLKLFNKSTGVIYALLISLLWTTIVAMLGKSDVRVWNSFFLQYLWEFVLGMYLAKCYKLNAKIVNSLNFNILVPVCIICVALTGFAGIKGGIWKLYNDIPSMIGYLFALLIIYKLHIKPINGLFMFTNKISYEWYLVHILVFSCTFYYLYKLETFSMVVIAVISFILSYVVACLYHWILGKMKVC</sequence>
<dbReference type="GO" id="GO:0005886">
    <property type="term" value="C:plasma membrane"/>
    <property type="evidence" value="ECO:0007669"/>
    <property type="project" value="UniProtKB-SubCell"/>
</dbReference>
<feature type="transmembrane region" description="Helical" evidence="7">
    <location>
        <begin position="123"/>
        <end position="140"/>
    </location>
</feature>